<dbReference type="NCBIfam" id="TIGR00084">
    <property type="entry name" value="ruvA"/>
    <property type="match status" value="1"/>
</dbReference>
<dbReference type="InterPro" id="IPR010994">
    <property type="entry name" value="RuvA_2-like"/>
</dbReference>
<feature type="domain" description="Helix-hairpin-helix DNA-binding motif class 1" evidence="7">
    <location>
        <begin position="77"/>
        <end position="96"/>
    </location>
</feature>
<dbReference type="GO" id="GO:0009378">
    <property type="term" value="F:four-way junction helicase activity"/>
    <property type="evidence" value="ECO:0007669"/>
    <property type="project" value="InterPro"/>
</dbReference>
<gene>
    <name evidence="6 8" type="primary">ruvA</name>
    <name evidence="8" type="ORF">ENT73_01380</name>
</gene>
<dbReference type="GO" id="GO:0005524">
    <property type="term" value="F:ATP binding"/>
    <property type="evidence" value="ECO:0007669"/>
    <property type="project" value="InterPro"/>
</dbReference>
<dbReference type="InterPro" id="IPR012340">
    <property type="entry name" value="NA-bd_OB-fold"/>
</dbReference>
<comment type="caution">
    <text evidence="6">Lacks conserved residue(s) required for the propagation of feature annotation.</text>
</comment>
<feature type="domain" description="Helix-hairpin-helix DNA-binding motif class 1" evidence="7">
    <location>
        <begin position="112"/>
        <end position="131"/>
    </location>
</feature>
<evidence type="ECO:0000313" key="8">
    <source>
        <dbReference type="EMBL" id="HGV54726.1"/>
    </source>
</evidence>
<proteinExistence type="inferred from homology"/>
<dbReference type="Gene3D" id="1.10.150.20">
    <property type="entry name" value="5' to 3' exonuclease, C-terminal subdomain"/>
    <property type="match status" value="1"/>
</dbReference>
<dbReference type="Gene3D" id="2.40.50.140">
    <property type="entry name" value="Nucleic acid-binding proteins"/>
    <property type="match status" value="1"/>
</dbReference>
<accession>A0A832GN53</accession>
<evidence type="ECO:0000259" key="7">
    <source>
        <dbReference type="SMART" id="SM00278"/>
    </source>
</evidence>
<dbReference type="CDD" id="cd14332">
    <property type="entry name" value="UBA_RuvA_C"/>
    <property type="match status" value="1"/>
</dbReference>
<dbReference type="GO" id="GO:0006281">
    <property type="term" value="P:DNA repair"/>
    <property type="evidence" value="ECO:0007669"/>
    <property type="project" value="UniProtKB-UniRule"/>
</dbReference>
<feature type="region of interest" description="Domain III" evidence="6">
    <location>
        <begin position="154"/>
        <end position="205"/>
    </location>
</feature>
<comment type="similarity">
    <text evidence="6">Belongs to the RuvA family.</text>
</comment>
<dbReference type="SUPFAM" id="SSF46929">
    <property type="entry name" value="DNA helicase RuvA subunit, C-terminal domain"/>
    <property type="match status" value="1"/>
</dbReference>
<keyword evidence="4 6" id="KW-0233">DNA recombination</keyword>
<keyword evidence="3 6" id="KW-0238">DNA-binding</keyword>
<dbReference type="AlphaFoldDB" id="A0A832GN53"/>
<dbReference type="InterPro" id="IPR000085">
    <property type="entry name" value="RuvA"/>
</dbReference>
<dbReference type="InterPro" id="IPR011114">
    <property type="entry name" value="RuvA_C"/>
</dbReference>
<dbReference type="GO" id="GO:0006310">
    <property type="term" value="P:DNA recombination"/>
    <property type="evidence" value="ECO:0007669"/>
    <property type="project" value="UniProtKB-UniRule"/>
</dbReference>
<dbReference type="GO" id="GO:0016787">
    <property type="term" value="F:hydrolase activity"/>
    <property type="evidence" value="ECO:0007669"/>
    <property type="project" value="UniProtKB-KW"/>
</dbReference>
<evidence type="ECO:0000256" key="6">
    <source>
        <dbReference type="HAMAP-Rule" id="MF_00031"/>
    </source>
</evidence>
<dbReference type="GO" id="GO:0000400">
    <property type="term" value="F:four-way junction DNA binding"/>
    <property type="evidence" value="ECO:0007669"/>
    <property type="project" value="UniProtKB-UniRule"/>
</dbReference>
<protein>
    <recommendedName>
        <fullName evidence="6">Holliday junction branch migration complex subunit RuvA</fullName>
    </recommendedName>
</protein>
<keyword evidence="2 6" id="KW-0227">DNA damage</keyword>
<comment type="subunit">
    <text evidence="6">Homotetramer. Forms an RuvA(8)-RuvB(12)-Holliday junction (HJ) complex. HJ DNA is sandwiched between 2 RuvA tetramers; dsDNA enters through RuvA and exits via RuvB. An RuvB hexamer assembles on each DNA strand where it exits the tetramer. Each RuvB hexamer is contacted by two RuvA subunits (via domain III) on 2 adjacent RuvB subunits; this complex drives branch migration. In the full resolvosome a probable DNA-RuvA(4)-RuvB(12)-RuvC(2) complex forms which resolves the HJ.</text>
</comment>
<evidence type="ECO:0000256" key="2">
    <source>
        <dbReference type="ARBA" id="ARBA00022763"/>
    </source>
</evidence>
<name>A0A832GN53_9BACT</name>
<dbReference type="HAMAP" id="MF_00031">
    <property type="entry name" value="DNA_HJ_migration_RuvA"/>
    <property type="match status" value="1"/>
</dbReference>
<dbReference type="GO" id="GO:0048476">
    <property type="term" value="C:Holliday junction resolvase complex"/>
    <property type="evidence" value="ECO:0007669"/>
    <property type="project" value="UniProtKB-UniRule"/>
</dbReference>
<evidence type="ECO:0000256" key="1">
    <source>
        <dbReference type="ARBA" id="ARBA00022490"/>
    </source>
</evidence>
<sequence>MFYKIRGRLSEVYPPNKVIVETGVLSWEIHVPINLIEILRENFMHRRVEFFVVPLIRKNEYLEIYGFLEREERELFLKLNTLSRIGPKLALNLLSVFTPETLRTIILERKVEELARVPGIGLKKAEKLFIELKGLYGRLSKKGLTIPLEKERILQEARESLLSLGFKVQDVEEVLFKVFEETDTLEGLLKKALKELAPALREEKP</sequence>
<dbReference type="SMART" id="SM00278">
    <property type="entry name" value="HhH1"/>
    <property type="match status" value="2"/>
</dbReference>
<comment type="subcellular location">
    <subcellularLocation>
        <location evidence="6">Cytoplasm</location>
    </subcellularLocation>
</comment>
<feature type="region of interest" description="Domain II" evidence="6">
    <location>
        <begin position="69"/>
        <end position="146"/>
    </location>
</feature>
<keyword evidence="1 6" id="KW-0963">Cytoplasm</keyword>
<evidence type="ECO:0000256" key="3">
    <source>
        <dbReference type="ARBA" id="ARBA00023125"/>
    </source>
</evidence>
<dbReference type="InterPro" id="IPR003583">
    <property type="entry name" value="Hlx-hairpin-Hlx_DNA-bd_motif"/>
</dbReference>
<organism evidence="8">
    <name type="scientific">Caldimicrobium thiodismutans</name>
    <dbReference type="NCBI Taxonomy" id="1653476"/>
    <lineage>
        <taxon>Bacteria</taxon>
        <taxon>Pseudomonadati</taxon>
        <taxon>Thermodesulfobacteriota</taxon>
        <taxon>Thermodesulfobacteria</taxon>
        <taxon>Thermodesulfobacteriales</taxon>
        <taxon>Thermodesulfobacteriaceae</taxon>
        <taxon>Caldimicrobium</taxon>
    </lineage>
</organism>
<dbReference type="EMBL" id="DSZU01000024">
    <property type="protein sequence ID" value="HGV54726.1"/>
    <property type="molecule type" value="Genomic_DNA"/>
</dbReference>
<dbReference type="GO" id="GO:0005737">
    <property type="term" value="C:cytoplasm"/>
    <property type="evidence" value="ECO:0007669"/>
    <property type="project" value="UniProtKB-SubCell"/>
</dbReference>
<dbReference type="GO" id="GO:0009379">
    <property type="term" value="C:Holliday junction helicase complex"/>
    <property type="evidence" value="ECO:0007669"/>
    <property type="project" value="InterPro"/>
</dbReference>
<comment type="caution">
    <text evidence="8">The sequence shown here is derived from an EMBL/GenBank/DDBJ whole genome shotgun (WGS) entry which is preliminary data.</text>
</comment>
<evidence type="ECO:0000256" key="4">
    <source>
        <dbReference type="ARBA" id="ARBA00023172"/>
    </source>
</evidence>
<comment type="function">
    <text evidence="6">The RuvA-RuvB-RuvC complex processes Holliday junction (HJ) DNA during genetic recombination and DNA repair, while the RuvA-RuvB complex plays an important role in the rescue of blocked DNA replication forks via replication fork reversal (RFR). RuvA specifically binds to HJ cruciform DNA, conferring on it an open structure. The RuvB hexamer acts as an ATP-dependent pump, pulling dsDNA into and through the RuvAB complex. HJ branch migration allows RuvC to scan DNA until it finds its consensus sequence, where it cleaves and resolves the cruciform DNA.</text>
</comment>
<dbReference type="Pfam" id="PF14520">
    <property type="entry name" value="HHH_5"/>
    <property type="match status" value="1"/>
</dbReference>
<dbReference type="Pfam" id="PF07499">
    <property type="entry name" value="RuvA_C"/>
    <property type="match status" value="1"/>
</dbReference>
<dbReference type="SUPFAM" id="SSF47781">
    <property type="entry name" value="RuvA domain 2-like"/>
    <property type="match status" value="1"/>
</dbReference>
<reference evidence="8" key="1">
    <citation type="journal article" date="2020" name="mSystems">
        <title>Genome- and Community-Level Interaction Insights into Carbon Utilization and Element Cycling Functions of Hydrothermarchaeota in Hydrothermal Sediment.</title>
        <authorList>
            <person name="Zhou Z."/>
            <person name="Liu Y."/>
            <person name="Xu W."/>
            <person name="Pan J."/>
            <person name="Luo Z.H."/>
            <person name="Li M."/>
        </authorList>
    </citation>
    <scope>NUCLEOTIDE SEQUENCE [LARGE SCALE GENOMIC DNA]</scope>
    <source>
        <strain evidence="8">SpSt-605</strain>
    </source>
</reference>
<evidence type="ECO:0000256" key="5">
    <source>
        <dbReference type="ARBA" id="ARBA00023204"/>
    </source>
</evidence>
<keyword evidence="8" id="KW-0378">Hydrolase</keyword>
<comment type="domain">
    <text evidence="6">Has three domains with a flexible linker between the domains II and III and assumes an 'L' shape. Domain III is highly mobile and contacts RuvB.</text>
</comment>
<keyword evidence="5 6" id="KW-0234">DNA repair</keyword>
<dbReference type="Gene3D" id="1.10.8.10">
    <property type="entry name" value="DNA helicase RuvA subunit, C-terminal domain"/>
    <property type="match status" value="1"/>
</dbReference>
<dbReference type="InterPro" id="IPR036267">
    <property type="entry name" value="RuvA_C_sf"/>
</dbReference>